<reference evidence="1 2" key="1">
    <citation type="submission" date="2018-08" db="EMBL/GenBank/DDBJ databases">
        <title>Genome and evolution of the arbuscular mycorrhizal fungus Diversispora epigaea (formerly Glomus versiforme) and its bacterial endosymbionts.</title>
        <authorList>
            <person name="Sun X."/>
            <person name="Fei Z."/>
            <person name="Harrison M."/>
        </authorList>
    </citation>
    <scope>NUCLEOTIDE SEQUENCE [LARGE SCALE GENOMIC DNA]</scope>
    <source>
        <strain evidence="1 2">IT104</strain>
    </source>
</reference>
<dbReference type="EMBL" id="PQFF01000007">
    <property type="protein sequence ID" value="RHZ89815.1"/>
    <property type="molecule type" value="Genomic_DNA"/>
</dbReference>
<proteinExistence type="predicted"/>
<evidence type="ECO:0000313" key="2">
    <source>
        <dbReference type="Proteomes" id="UP000266861"/>
    </source>
</evidence>
<organism evidence="1 2">
    <name type="scientific">Diversispora epigaea</name>
    <dbReference type="NCBI Taxonomy" id="1348612"/>
    <lineage>
        <taxon>Eukaryota</taxon>
        <taxon>Fungi</taxon>
        <taxon>Fungi incertae sedis</taxon>
        <taxon>Mucoromycota</taxon>
        <taxon>Glomeromycotina</taxon>
        <taxon>Glomeromycetes</taxon>
        <taxon>Diversisporales</taxon>
        <taxon>Diversisporaceae</taxon>
        <taxon>Diversispora</taxon>
    </lineage>
</organism>
<comment type="caution">
    <text evidence="1">The sequence shown here is derived from an EMBL/GenBank/DDBJ whole genome shotgun (WGS) entry which is preliminary data.</text>
</comment>
<dbReference type="OrthoDB" id="10570644at2759"/>
<dbReference type="Proteomes" id="UP000266861">
    <property type="component" value="Unassembled WGS sequence"/>
</dbReference>
<name>A0A397JN77_9GLOM</name>
<keyword evidence="2" id="KW-1185">Reference proteome</keyword>
<dbReference type="AlphaFoldDB" id="A0A397JN77"/>
<sequence length="119" mass="13543">MPIVYSIPGENIMDKVKPYKKILDKQLWEDLFQHSLTPDRPIKSVILPARSVLTPELPTRVKEPFSTIISDEHAAEISSPTYSSTNYPYEFQLILEGSSDHKLFWNMCLGHAGTVVLLK</sequence>
<protein>
    <submittedName>
        <fullName evidence="1">Uncharacterized protein</fullName>
    </submittedName>
</protein>
<accession>A0A397JN77</accession>
<evidence type="ECO:0000313" key="1">
    <source>
        <dbReference type="EMBL" id="RHZ89815.1"/>
    </source>
</evidence>
<gene>
    <name evidence="1" type="ORF">Glove_9g167</name>
</gene>